<evidence type="ECO:0000256" key="1">
    <source>
        <dbReference type="ARBA" id="ARBA00022630"/>
    </source>
</evidence>
<proteinExistence type="predicted"/>
<dbReference type="InterPro" id="IPR019952">
    <property type="entry name" value="F420_OxRdatse_Rv1855c_pred"/>
</dbReference>
<dbReference type="SUPFAM" id="SSF51679">
    <property type="entry name" value="Bacterial luciferase-like"/>
    <property type="match status" value="1"/>
</dbReference>
<evidence type="ECO:0000256" key="2">
    <source>
        <dbReference type="ARBA" id="ARBA00022643"/>
    </source>
</evidence>
<dbReference type="AlphaFoldDB" id="A0A1J4MWU9"/>
<reference evidence="6" key="1">
    <citation type="submission" date="2016-10" db="EMBL/GenBank/DDBJ databases">
        <title>Draft Genome Sequence of Nocardioides luteus Strain BAFB, an Alkane-Degrading Bacterium Isolated from JP-7 Polluted Soil.</title>
        <authorList>
            <person name="Brown L."/>
            <person name="Ruiz O.N."/>
            <person name="Gunasekera T."/>
        </authorList>
    </citation>
    <scope>NUCLEOTIDE SEQUENCE [LARGE SCALE GENOMIC DNA]</scope>
    <source>
        <strain evidence="6">BAFB</strain>
    </source>
</reference>
<dbReference type="InterPro" id="IPR050172">
    <property type="entry name" value="SsuD_RutA_monooxygenase"/>
</dbReference>
<dbReference type="NCBIfam" id="TIGR03619">
    <property type="entry name" value="F420_Rv2161c"/>
    <property type="match status" value="1"/>
</dbReference>
<dbReference type="InterPro" id="IPR036661">
    <property type="entry name" value="Luciferase-like_sf"/>
</dbReference>
<accession>A0A1J4MWU9</accession>
<dbReference type="InterPro" id="IPR019921">
    <property type="entry name" value="Lucif-like_OxRdtase_Rv2161c"/>
</dbReference>
<gene>
    <name evidence="6" type="ORF">UG56_026380</name>
</gene>
<keyword evidence="2" id="KW-0288">FMN</keyword>
<dbReference type="PANTHER" id="PTHR42847">
    <property type="entry name" value="ALKANESULFONATE MONOOXYGENASE"/>
    <property type="match status" value="1"/>
</dbReference>
<protein>
    <submittedName>
        <fullName evidence="6">LLM class F420-dependent oxidoreductase</fullName>
    </submittedName>
</protein>
<dbReference type="GO" id="GO:0008726">
    <property type="term" value="F:alkanesulfonate monooxygenase activity"/>
    <property type="evidence" value="ECO:0007669"/>
    <property type="project" value="TreeGrafter"/>
</dbReference>
<organism evidence="6 7">
    <name type="scientific">Nocardioides luteus</name>
    <dbReference type="NCBI Taxonomy" id="1844"/>
    <lineage>
        <taxon>Bacteria</taxon>
        <taxon>Bacillati</taxon>
        <taxon>Actinomycetota</taxon>
        <taxon>Actinomycetes</taxon>
        <taxon>Propionibacteriales</taxon>
        <taxon>Nocardioidaceae</taxon>
        <taxon>Nocardioides</taxon>
    </lineage>
</organism>
<keyword evidence="4" id="KW-0503">Monooxygenase</keyword>
<sequence>MTTRFGIKLSQNAPIEDYLQVWRTADEAGFDHVWVMDHIASLGSDPTDPIFDAWAMQAAMAVATSRVRIGCMVTGNTYRHPGMLAKLATTVDHLSGGRLEFGIGAGWAEREHTMYGLEFGTFGERFDRLEEALQIIRSLWTAPLTTFEGTHYQLAEAVAEPKPVQRPHPPIWIGGSGPRRTLRMVAQYADAWNATGETPEEFARLGSILDAHCSDVGRDPSEIRRTVQFRLDSPIGDLVPTVLSYRAVGATEFVFVLPRSSDHLSTLDEIAAALPRLRDATA</sequence>
<dbReference type="EMBL" id="JZDQ02000056">
    <property type="protein sequence ID" value="OIJ23754.1"/>
    <property type="molecule type" value="Genomic_DNA"/>
</dbReference>
<dbReference type="OrthoDB" id="143323at2"/>
<name>A0A1J4MWU9_9ACTN</name>
<comment type="caution">
    <text evidence="6">The sequence shown here is derived from an EMBL/GenBank/DDBJ whole genome shotgun (WGS) entry which is preliminary data.</text>
</comment>
<dbReference type="RefSeq" id="WP_045547970.1">
    <property type="nucleotide sequence ID" value="NZ_JZDQ02000056.1"/>
</dbReference>
<keyword evidence="3" id="KW-0560">Oxidoreductase</keyword>
<evidence type="ECO:0000313" key="7">
    <source>
        <dbReference type="Proteomes" id="UP000033772"/>
    </source>
</evidence>
<dbReference type="PANTHER" id="PTHR42847:SF8">
    <property type="entry name" value="CONSERVED PROTEIN"/>
    <property type="match status" value="1"/>
</dbReference>
<dbReference type="Pfam" id="PF00296">
    <property type="entry name" value="Bac_luciferase"/>
    <property type="match status" value="1"/>
</dbReference>
<evidence type="ECO:0000256" key="3">
    <source>
        <dbReference type="ARBA" id="ARBA00023002"/>
    </source>
</evidence>
<dbReference type="Proteomes" id="UP000033772">
    <property type="component" value="Unassembled WGS sequence"/>
</dbReference>
<dbReference type="InterPro" id="IPR011251">
    <property type="entry name" value="Luciferase-like_dom"/>
</dbReference>
<dbReference type="STRING" id="1844.UG56_026380"/>
<evidence type="ECO:0000313" key="6">
    <source>
        <dbReference type="EMBL" id="OIJ23754.1"/>
    </source>
</evidence>
<dbReference type="GO" id="GO:0046306">
    <property type="term" value="P:alkanesulfonate catabolic process"/>
    <property type="evidence" value="ECO:0007669"/>
    <property type="project" value="TreeGrafter"/>
</dbReference>
<evidence type="ECO:0000256" key="4">
    <source>
        <dbReference type="ARBA" id="ARBA00023033"/>
    </source>
</evidence>
<evidence type="ECO:0000259" key="5">
    <source>
        <dbReference type="Pfam" id="PF00296"/>
    </source>
</evidence>
<dbReference type="Gene3D" id="3.20.20.30">
    <property type="entry name" value="Luciferase-like domain"/>
    <property type="match status" value="1"/>
</dbReference>
<dbReference type="NCBIfam" id="TIGR03560">
    <property type="entry name" value="F420_Rv1855c"/>
    <property type="match status" value="1"/>
</dbReference>
<keyword evidence="1" id="KW-0285">Flavoprotein</keyword>
<keyword evidence="7" id="KW-1185">Reference proteome</keyword>
<feature type="domain" description="Luciferase-like" evidence="5">
    <location>
        <begin position="3"/>
        <end position="229"/>
    </location>
</feature>